<dbReference type="Gene3D" id="3.10.450.50">
    <property type="match status" value="1"/>
</dbReference>
<dbReference type="Proteomes" id="UP000291259">
    <property type="component" value="Chromosome"/>
</dbReference>
<name>A0A4P6FDB6_9MICO</name>
<dbReference type="InterPro" id="IPR048469">
    <property type="entry name" value="YchJ-like_M"/>
</dbReference>
<evidence type="ECO:0000313" key="4">
    <source>
        <dbReference type="EMBL" id="QAY74200.1"/>
    </source>
</evidence>
<proteinExistence type="inferred from homology"/>
<dbReference type="KEGG" id="agf:ET445_13560"/>
<protein>
    <recommendedName>
        <fullName evidence="2">UPF0225 protein ET445_13560</fullName>
    </recommendedName>
</protein>
<keyword evidence="5" id="KW-1185">Reference proteome</keyword>
<dbReference type="AlphaFoldDB" id="A0A4P6FDB6"/>
<gene>
    <name evidence="4" type="ORF">ET445_13560</name>
</gene>
<evidence type="ECO:0000259" key="3">
    <source>
        <dbReference type="Pfam" id="PF17775"/>
    </source>
</evidence>
<dbReference type="HAMAP" id="MF_00612">
    <property type="entry name" value="UPF0225"/>
    <property type="match status" value="1"/>
</dbReference>
<dbReference type="Pfam" id="PF17775">
    <property type="entry name" value="YchJ_M-like"/>
    <property type="match status" value="1"/>
</dbReference>
<dbReference type="PANTHER" id="PTHR33747:SF1">
    <property type="entry name" value="ADENYLATE CYCLASE-ASSOCIATED CAP C-TERMINAL DOMAIN-CONTAINING PROTEIN"/>
    <property type="match status" value="1"/>
</dbReference>
<dbReference type="OrthoDB" id="21421at2"/>
<comment type="similarity">
    <text evidence="1 2">Belongs to the UPF0225 family.</text>
</comment>
<evidence type="ECO:0000313" key="5">
    <source>
        <dbReference type="Proteomes" id="UP000291259"/>
    </source>
</evidence>
<dbReference type="Pfam" id="PF02810">
    <property type="entry name" value="SEC-C"/>
    <property type="match status" value="1"/>
</dbReference>
<accession>A0A4P6FDB6</accession>
<dbReference type="InterPro" id="IPR004027">
    <property type="entry name" value="SEC_C_motif"/>
</dbReference>
<reference evidence="4 5" key="1">
    <citation type="submission" date="2019-01" db="EMBL/GenBank/DDBJ databases">
        <title>Genome sequencing of strain FW100M-8.</title>
        <authorList>
            <person name="Heo J."/>
            <person name="Kim S.-J."/>
            <person name="Kim J.-S."/>
            <person name="Hong S.-B."/>
            <person name="Kwon S.-W."/>
        </authorList>
    </citation>
    <scope>NUCLEOTIDE SEQUENCE [LARGE SCALE GENOMIC DNA]</scope>
    <source>
        <strain evidence="4 5">FW100M-8</strain>
    </source>
</reference>
<dbReference type="SUPFAM" id="SSF54427">
    <property type="entry name" value="NTF2-like"/>
    <property type="match status" value="1"/>
</dbReference>
<dbReference type="InterPro" id="IPR023006">
    <property type="entry name" value="YchJ-like"/>
</dbReference>
<sequence length="138" mass="15283">MPDPAASARFPASEAPCPCRSGDRFGTCCESFVSGRATAPTASQLMRSRYTAFAVGAADYLLATWHPTTRPAALDLDDRLEWNGLTILATERGGPFDSDGTVEFVARYREGDERGRLHEVSRFRREGGRWYYLDGIVE</sequence>
<dbReference type="PANTHER" id="PTHR33747">
    <property type="entry name" value="UPF0225 PROTEIN SCO1677"/>
    <property type="match status" value="1"/>
</dbReference>
<evidence type="ECO:0000256" key="1">
    <source>
        <dbReference type="ARBA" id="ARBA00010839"/>
    </source>
</evidence>
<dbReference type="InterPro" id="IPR032710">
    <property type="entry name" value="NTF2-like_dom_sf"/>
</dbReference>
<feature type="domain" description="YchJ-like middle NTF2-like" evidence="3">
    <location>
        <begin position="41"/>
        <end position="135"/>
    </location>
</feature>
<dbReference type="EMBL" id="CP035491">
    <property type="protein sequence ID" value="QAY74200.1"/>
    <property type="molecule type" value="Genomic_DNA"/>
</dbReference>
<evidence type="ECO:0000256" key="2">
    <source>
        <dbReference type="HAMAP-Rule" id="MF_00612"/>
    </source>
</evidence>
<organism evidence="4 5">
    <name type="scientific">Agromyces protaetiae</name>
    <dbReference type="NCBI Taxonomy" id="2509455"/>
    <lineage>
        <taxon>Bacteria</taxon>
        <taxon>Bacillati</taxon>
        <taxon>Actinomycetota</taxon>
        <taxon>Actinomycetes</taxon>
        <taxon>Micrococcales</taxon>
        <taxon>Microbacteriaceae</taxon>
        <taxon>Agromyces</taxon>
    </lineage>
</organism>